<dbReference type="Gene3D" id="1.10.10.60">
    <property type="entry name" value="Homeodomain-like"/>
    <property type="match status" value="1"/>
</dbReference>
<keyword evidence="2" id="KW-0805">Transcription regulation</keyword>
<dbReference type="AlphaFoldDB" id="A0ABD5DZK0"/>
<dbReference type="InterPro" id="IPR003012">
    <property type="entry name" value="Tet_transcr_reg_TetR"/>
</dbReference>
<keyword evidence="3 5" id="KW-0238">DNA-binding</keyword>
<evidence type="ECO:0000256" key="4">
    <source>
        <dbReference type="ARBA" id="ARBA00023163"/>
    </source>
</evidence>
<dbReference type="InterPro" id="IPR036271">
    <property type="entry name" value="Tet_transcr_reg_TetR-rel_C_sf"/>
</dbReference>
<evidence type="ECO:0000256" key="5">
    <source>
        <dbReference type="PROSITE-ProRule" id="PRU00335"/>
    </source>
</evidence>
<evidence type="ECO:0000256" key="2">
    <source>
        <dbReference type="ARBA" id="ARBA00023015"/>
    </source>
</evidence>
<dbReference type="GO" id="GO:0006355">
    <property type="term" value="P:regulation of DNA-templated transcription"/>
    <property type="evidence" value="ECO:0007669"/>
    <property type="project" value="UniProtKB-ARBA"/>
</dbReference>
<keyword evidence="4" id="KW-0804">Transcription</keyword>
<feature type="domain" description="HTH tetR-type" evidence="6">
    <location>
        <begin position="9"/>
        <end position="69"/>
    </location>
</feature>
<name>A0ABD5DZK0_9ACTN</name>
<dbReference type="Pfam" id="PF00440">
    <property type="entry name" value="TetR_N"/>
    <property type="match status" value="1"/>
</dbReference>
<accession>A0ABD5DZK0</accession>
<dbReference type="PRINTS" id="PR00455">
    <property type="entry name" value="HTHTETR"/>
</dbReference>
<gene>
    <name evidence="7" type="ORF">RM574_01680</name>
</gene>
<feature type="DNA-binding region" description="H-T-H motif" evidence="5">
    <location>
        <begin position="32"/>
        <end position="51"/>
    </location>
</feature>
<comment type="caution">
    <text evidence="7">The sequence shown here is derived from an EMBL/GenBank/DDBJ whole genome shotgun (WGS) entry which is preliminary data.</text>
</comment>
<dbReference type="SUPFAM" id="SSF48498">
    <property type="entry name" value="Tetracyclin repressor-like, C-terminal domain"/>
    <property type="match status" value="1"/>
</dbReference>
<dbReference type="InterPro" id="IPR009057">
    <property type="entry name" value="Homeodomain-like_sf"/>
</dbReference>
<keyword evidence="1" id="KW-0678">Repressor</keyword>
<evidence type="ECO:0000313" key="7">
    <source>
        <dbReference type="EMBL" id="MDT0414188.1"/>
    </source>
</evidence>
<proteinExistence type="predicted"/>
<dbReference type="EMBL" id="JAVRER010000002">
    <property type="protein sequence ID" value="MDT0414188.1"/>
    <property type="molecule type" value="Genomic_DNA"/>
</dbReference>
<dbReference type="Pfam" id="PF02909">
    <property type="entry name" value="TetR_C_1"/>
    <property type="match status" value="1"/>
</dbReference>
<organism evidence="7 8">
    <name type="scientific">Streptomyces evansiae</name>
    <dbReference type="NCBI Taxonomy" id="3075535"/>
    <lineage>
        <taxon>Bacteria</taxon>
        <taxon>Bacillati</taxon>
        <taxon>Actinomycetota</taxon>
        <taxon>Actinomycetes</taxon>
        <taxon>Kitasatosporales</taxon>
        <taxon>Streptomycetaceae</taxon>
        <taxon>Streptomyces</taxon>
    </lineage>
</organism>
<dbReference type="InterPro" id="IPR004111">
    <property type="entry name" value="Repressor_TetR_C"/>
</dbReference>
<dbReference type="PANTHER" id="PTHR30055">
    <property type="entry name" value="HTH-TYPE TRANSCRIPTIONAL REGULATOR RUTR"/>
    <property type="match status" value="1"/>
</dbReference>
<dbReference type="PRINTS" id="PR00400">
    <property type="entry name" value="TETREPRESSOR"/>
</dbReference>
<dbReference type="Proteomes" id="UP001183607">
    <property type="component" value="Unassembled WGS sequence"/>
</dbReference>
<dbReference type="InterPro" id="IPR001647">
    <property type="entry name" value="HTH_TetR"/>
</dbReference>
<dbReference type="InterPro" id="IPR050109">
    <property type="entry name" value="HTH-type_TetR-like_transc_reg"/>
</dbReference>
<dbReference type="Gene3D" id="1.10.357.10">
    <property type="entry name" value="Tetracycline Repressor, domain 2"/>
    <property type="match status" value="1"/>
</dbReference>
<sequence length="220" mass="23722">MASKNQTPRLDRAQVVDTALRLLNEVGLDRLSLRLIAGELEVKAPALYWHFRDKRELLDEMATEMYRRMTAGGDEPSGPAAGDWRGRLTATARGLRAGLLSWRDGARVFSGTRFTGDEHGPGLEAQLAALTAAGFTLAQAATTSTALFTYVLGFVTEEQGMITYADDPRPAFDIAERERRLAATPLAAEAGPLVFGDYDARFTEGVALLVTGAGARYGVA</sequence>
<evidence type="ECO:0000313" key="8">
    <source>
        <dbReference type="Proteomes" id="UP001183607"/>
    </source>
</evidence>
<dbReference type="PROSITE" id="PS50977">
    <property type="entry name" value="HTH_TETR_2"/>
    <property type="match status" value="1"/>
</dbReference>
<dbReference type="SUPFAM" id="SSF46689">
    <property type="entry name" value="Homeodomain-like"/>
    <property type="match status" value="1"/>
</dbReference>
<dbReference type="PANTHER" id="PTHR30055:SF151">
    <property type="entry name" value="TRANSCRIPTIONAL REGULATORY PROTEIN"/>
    <property type="match status" value="1"/>
</dbReference>
<dbReference type="GO" id="GO:0003677">
    <property type="term" value="F:DNA binding"/>
    <property type="evidence" value="ECO:0007669"/>
    <property type="project" value="UniProtKB-UniRule"/>
</dbReference>
<evidence type="ECO:0000256" key="3">
    <source>
        <dbReference type="ARBA" id="ARBA00023125"/>
    </source>
</evidence>
<reference evidence="8" key="1">
    <citation type="submission" date="2023-07" db="EMBL/GenBank/DDBJ databases">
        <title>30 novel species of actinomycetes from the DSMZ collection.</title>
        <authorList>
            <person name="Nouioui I."/>
        </authorList>
    </citation>
    <scope>NUCLEOTIDE SEQUENCE [LARGE SCALE GENOMIC DNA]</scope>
    <source>
        <strain evidence="8">DSM 41982</strain>
    </source>
</reference>
<dbReference type="RefSeq" id="WP_007826284.1">
    <property type="nucleotide sequence ID" value="NZ_JAVRER010000002.1"/>
</dbReference>
<evidence type="ECO:0000256" key="1">
    <source>
        <dbReference type="ARBA" id="ARBA00022491"/>
    </source>
</evidence>
<evidence type="ECO:0000259" key="6">
    <source>
        <dbReference type="PROSITE" id="PS50977"/>
    </source>
</evidence>
<protein>
    <submittedName>
        <fullName evidence="7">TetR/AcrR family transcriptional regulator C-terminal domain-containing protein</fullName>
    </submittedName>
</protein>